<evidence type="ECO:0000313" key="3">
    <source>
        <dbReference type="Proteomes" id="UP001348817"/>
    </source>
</evidence>
<organism evidence="2 3">
    <name type="scientific">Fulvitalea axinellae</name>
    <dbReference type="NCBI Taxonomy" id="1182444"/>
    <lineage>
        <taxon>Bacteria</taxon>
        <taxon>Pseudomonadati</taxon>
        <taxon>Bacteroidota</taxon>
        <taxon>Cytophagia</taxon>
        <taxon>Cytophagales</taxon>
        <taxon>Persicobacteraceae</taxon>
        <taxon>Fulvitalea</taxon>
    </lineage>
</organism>
<evidence type="ECO:0000313" key="2">
    <source>
        <dbReference type="EMBL" id="BDD08031.1"/>
    </source>
</evidence>
<keyword evidence="3" id="KW-1185">Reference proteome</keyword>
<gene>
    <name evidence="2" type="ORF">FUAX_04630</name>
</gene>
<keyword evidence="1" id="KW-1133">Transmembrane helix</keyword>
<accession>A0AAU9C7G9</accession>
<feature type="transmembrane region" description="Helical" evidence="1">
    <location>
        <begin position="70"/>
        <end position="92"/>
    </location>
</feature>
<dbReference type="KEGG" id="fax:FUAX_04630"/>
<reference evidence="2 3" key="1">
    <citation type="submission" date="2021-12" db="EMBL/GenBank/DDBJ databases">
        <title>Genome sequencing of bacteria with rrn-lacking chromosome and rrn-plasmid.</title>
        <authorList>
            <person name="Anda M."/>
            <person name="Iwasaki W."/>
        </authorList>
    </citation>
    <scope>NUCLEOTIDE SEQUENCE [LARGE SCALE GENOMIC DNA]</scope>
    <source>
        <strain evidence="2 3">DSM 100852</strain>
    </source>
</reference>
<keyword evidence="1" id="KW-0812">Transmembrane</keyword>
<dbReference type="RefSeq" id="WP_338393320.1">
    <property type="nucleotide sequence ID" value="NZ_AP025314.1"/>
</dbReference>
<dbReference type="AlphaFoldDB" id="A0AAU9C7G9"/>
<sequence length="126" mass="14396">MKPEKERLFEKFLEGGTVRLEEEALAKDSGDMDATSRTLVNFFAKDFSEKQNLRTEILVGNALRKRRHSALFWSTMASLTACMTLFFLLPALNPEPVGVDPKLLELLEGSEDEIIYEDESVTIYYK</sequence>
<dbReference type="EMBL" id="AP025314">
    <property type="protein sequence ID" value="BDD08031.1"/>
    <property type="molecule type" value="Genomic_DNA"/>
</dbReference>
<proteinExistence type="predicted"/>
<protein>
    <submittedName>
        <fullName evidence="2">Uncharacterized protein</fullName>
    </submittedName>
</protein>
<dbReference type="Proteomes" id="UP001348817">
    <property type="component" value="Chromosome"/>
</dbReference>
<evidence type="ECO:0000256" key="1">
    <source>
        <dbReference type="SAM" id="Phobius"/>
    </source>
</evidence>
<keyword evidence="1" id="KW-0472">Membrane</keyword>
<name>A0AAU9C7G9_9BACT</name>